<evidence type="ECO:0000313" key="3">
    <source>
        <dbReference type="EMBL" id="WAQ99264.1"/>
    </source>
</evidence>
<keyword evidence="1" id="KW-0479">Metal-binding</keyword>
<dbReference type="PROSITE" id="PS50119">
    <property type="entry name" value="ZF_BBOX"/>
    <property type="match status" value="2"/>
</dbReference>
<feature type="domain" description="B box-type" evidence="2">
    <location>
        <begin position="19"/>
        <end position="62"/>
    </location>
</feature>
<dbReference type="PANTHER" id="PTHR25462">
    <property type="entry name" value="BONUS, ISOFORM C-RELATED"/>
    <property type="match status" value="1"/>
</dbReference>
<evidence type="ECO:0000313" key="4">
    <source>
        <dbReference type="Proteomes" id="UP001164746"/>
    </source>
</evidence>
<reference evidence="3" key="1">
    <citation type="submission" date="2022-11" db="EMBL/GenBank/DDBJ databases">
        <title>Centuries of genome instability and evolution in soft-shell clam transmissible cancer (bioRxiv).</title>
        <authorList>
            <person name="Hart S.F.M."/>
            <person name="Yonemitsu M.A."/>
            <person name="Giersch R.M."/>
            <person name="Beal B.F."/>
            <person name="Arriagada G."/>
            <person name="Davis B.W."/>
            <person name="Ostrander E.A."/>
            <person name="Goff S.P."/>
            <person name="Metzger M.J."/>
        </authorList>
    </citation>
    <scope>NUCLEOTIDE SEQUENCE</scope>
    <source>
        <strain evidence="3">MELC-2E11</strain>
        <tissue evidence="3">Siphon/mantle</tissue>
    </source>
</reference>
<evidence type="ECO:0000259" key="2">
    <source>
        <dbReference type="PROSITE" id="PS50119"/>
    </source>
</evidence>
<keyword evidence="4" id="KW-1185">Reference proteome</keyword>
<feature type="domain" description="B box-type" evidence="2">
    <location>
        <begin position="75"/>
        <end position="116"/>
    </location>
</feature>
<dbReference type="PANTHER" id="PTHR25462:SF296">
    <property type="entry name" value="MEIOTIC P26, ISOFORM F"/>
    <property type="match status" value="1"/>
</dbReference>
<organism evidence="3 4">
    <name type="scientific">Mya arenaria</name>
    <name type="common">Soft-shell clam</name>
    <dbReference type="NCBI Taxonomy" id="6604"/>
    <lineage>
        <taxon>Eukaryota</taxon>
        <taxon>Metazoa</taxon>
        <taxon>Spiralia</taxon>
        <taxon>Lophotrochozoa</taxon>
        <taxon>Mollusca</taxon>
        <taxon>Bivalvia</taxon>
        <taxon>Autobranchia</taxon>
        <taxon>Heteroconchia</taxon>
        <taxon>Euheterodonta</taxon>
        <taxon>Imparidentia</taxon>
        <taxon>Neoheterodontei</taxon>
        <taxon>Myida</taxon>
        <taxon>Myoidea</taxon>
        <taxon>Myidae</taxon>
        <taxon>Mya</taxon>
    </lineage>
</organism>
<accession>A0ABY7DPD9</accession>
<evidence type="ECO:0000256" key="1">
    <source>
        <dbReference type="PROSITE-ProRule" id="PRU00024"/>
    </source>
</evidence>
<dbReference type="InterPro" id="IPR047153">
    <property type="entry name" value="TRIM45/56/19-like"/>
</dbReference>
<gene>
    <name evidence="3" type="ORF">MAR_023637</name>
</gene>
<name>A0ABY7DPD9_MYAAR</name>
<dbReference type="InterPro" id="IPR000315">
    <property type="entry name" value="Znf_B-box"/>
</dbReference>
<feature type="non-terminal residue" evidence="3">
    <location>
        <position position="1"/>
    </location>
</feature>
<keyword evidence="1" id="KW-0863">Zinc-finger</keyword>
<dbReference type="Proteomes" id="UP001164746">
    <property type="component" value="Chromosome 3"/>
</dbReference>
<dbReference type="EMBL" id="CP111014">
    <property type="protein sequence ID" value="WAQ99264.1"/>
    <property type="molecule type" value="Genomic_DNA"/>
</dbReference>
<dbReference type="SUPFAM" id="SSF57845">
    <property type="entry name" value="B-box zinc-binding domain"/>
    <property type="match status" value="1"/>
</dbReference>
<dbReference type="Gene3D" id="3.30.160.60">
    <property type="entry name" value="Classic Zinc Finger"/>
    <property type="match status" value="1"/>
</dbReference>
<sequence length="172" mass="19601">MATGGEPLPPSDQVYDFACTSCEADNVNTEAQFSCKECENYLCNKCIKLHNGIFKRHDVLGLFDVTKWVGEKCETSLEKCEKHREKSVKMVCEDHDELCCSLCVAISHRRCRSIRLIDDIAKGVKNTDFDECDSKPEQFVHDTQSETSSTTARKRDDPNYVYKTKATHIHNL</sequence>
<protein>
    <recommendedName>
        <fullName evidence="2">B box-type domain-containing protein</fullName>
    </recommendedName>
</protein>
<keyword evidence="1" id="KW-0862">Zinc</keyword>
<proteinExistence type="predicted"/>